<dbReference type="SUPFAM" id="SSF53474">
    <property type="entry name" value="alpha/beta-Hydrolases"/>
    <property type="match status" value="1"/>
</dbReference>
<keyword evidence="1 3" id="KW-0378">Hydrolase</keyword>
<evidence type="ECO:0000259" key="2">
    <source>
        <dbReference type="Pfam" id="PF20434"/>
    </source>
</evidence>
<proteinExistence type="predicted"/>
<organism evidence="3 4">
    <name type="scientific">Enterocloster hominis</name>
    <name type="common">ex Hitch et al. 2024</name>
    <dbReference type="NCBI Taxonomy" id="1917870"/>
    <lineage>
        <taxon>Bacteria</taxon>
        <taxon>Bacillati</taxon>
        <taxon>Bacillota</taxon>
        <taxon>Clostridia</taxon>
        <taxon>Lachnospirales</taxon>
        <taxon>Lachnospiraceae</taxon>
        <taxon>Enterocloster</taxon>
    </lineage>
</organism>
<keyword evidence="4" id="KW-1185">Reference proteome</keyword>
<sequence length="304" mass="34718">MNLKQVTYDMDRENFSPMTTDGMKVVYGDRTDSFRATLIPDIVYVERERPLHLQLMKLVSNEPQKKYPLIVYVQGSGFRKQEYFKPIPQLAEFVHEGYVVASVEYRYSDEGGLFPAQVQDLKTAIRFLRAHAEEYQIDTARIALWGDSSGGHTVALSALSEGVEEFDMPEYAEQSSAVKCCVDFYGVFEFESMSETMTPELIEYFEGDPIEKLFGGPLCEHENEVRRANLAGYVNSEKQLPPFLLVHGDEDAKVPFSQSVKFYNLLKENGHSVELYKVKGGGHGNRTWTPEVMKIVKEFLRAYL</sequence>
<gene>
    <name evidence="3" type="ORF">WMQ36_01925</name>
</gene>
<dbReference type="InterPro" id="IPR050300">
    <property type="entry name" value="GDXG_lipolytic_enzyme"/>
</dbReference>
<dbReference type="GO" id="GO:0016787">
    <property type="term" value="F:hydrolase activity"/>
    <property type="evidence" value="ECO:0007669"/>
    <property type="project" value="UniProtKB-KW"/>
</dbReference>
<dbReference type="Gene3D" id="3.40.50.1820">
    <property type="entry name" value="alpha/beta hydrolase"/>
    <property type="match status" value="1"/>
</dbReference>
<dbReference type="PANTHER" id="PTHR48081:SF13">
    <property type="entry name" value="ALPHA_BETA HYDROLASE"/>
    <property type="match status" value="1"/>
</dbReference>
<dbReference type="RefSeq" id="WP_120058415.1">
    <property type="nucleotide sequence ID" value="NZ_JAJFDX010000003.1"/>
</dbReference>
<dbReference type="EMBL" id="JBBMFM010000004">
    <property type="protein sequence ID" value="MEQ2423721.1"/>
    <property type="molecule type" value="Genomic_DNA"/>
</dbReference>
<dbReference type="Pfam" id="PF20434">
    <property type="entry name" value="BD-FAE"/>
    <property type="match status" value="1"/>
</dbReference>
<dbReference type="InterPro" id="IPR049492">
    <property type="entry name" value="BD-FAE-like_dom"/>
</dbReference>
<dbReference type="PANTHER" id="PTHR48081">
    <property type="entry name" value="AB HYDROLASE SUPERFAMILY PROTEIN C4A8.06C"/>
    <property type="match status" value="1"/>
</dbReference>
<name>A0ABV1D1R3_9FIRM</name>
<evidence type="ECO:0000313" key="3">
    <source>
        <dbReference type="EMBL" id="MEQ2423721.1"/>
    </source>
</evidence>
<protein>
    <submittedName>
        <fullName evidence="3">Alpha/beta hydrolase</fullName>
    </submittedName>
</protein>
<evidence type="ECO:0000256" key="1">
    <source>
        <dbReference type="ARBA" id="ARBA00022801"/>
    </source>
</evidence>
<feature type="domain" description="BD-FAE-like" evidence="2">
    <location>
        <begin position="62"/>
        <end position="265"/>
    </location>
</feature>
<evidence type="ECO:0000313" key="4">
    <source>
        <dbReference type="Proteomes" id="UP001454086"/>
    </source>
</evidence>
<reference evidence="3 4" key="1">
    <citation type="submission" date="2024-03" db="EMBL/GenBank/DDBJ databases">
        <title>Human intestinal bacterial collection.</title>
        <authorList>
            <person name="Pauvert C."/>
            <person name="Hitch T.C.A."/>
            <person name="Clavel T."/>
        </authorList>
    </citation>
    <scope>NUCLEOTIDE SEQUENCE [LARGE SCALE GENOMIC DNA]</scope>
    <source>
        <strain evidence="3 4">CLA-SR-H021</strain>
    </source>
</reference>
<dbReference type="InterPro" id="IPR029058">
    <property type="entry name" value="AB_hydrolase_fold"/>
</dbReference>
<dbReference type="Proteomes" id="UP001454086">
    <property type="component" value="Unassembled WGS sequence"/>
</dbReference>
<comment type="caution">
    <text evidence="3">The sequence shown here is derived from an EMBL/GenBank/DDBJ whole genome shotgun (WGS) entry which is preliminary data.</text>
</comment>
<accession>A0ABV1D1R3</accession>